<dbReference type="Proteomes" id="UP001652394">
    <property type="component" value="Unassembled WGS sequence"/>
</dbReference>
<organism evidence="1 2">
    <name type="scientific">Faecalicatena acetigenes</name>
    <dbReference type="NCBI Taxonomy" id="2981790"/>
    <lineage>
        <taxon>Bacteria</taxon>
        <taxon>Bacillati</taxon>
        <taxon>Bacillota</taxon>
        <taxon>Clostridia</taxon>
        <taxon>Lachnospirales</taxon>
        <taxon>Lachnospiraceae</taxon>
        <taxon>Faecalicatena</taxon>
    </lineage>
</organism>
<evidence type="ECO:0000313" key="2">
    <source>
        <dbReference type="Proteomes" id="UP001652394"/>
    </source>
</evidence>
<comment type="caution">
    <text evidence="1">The sequence shown here is derived from an EMBL/GenBank/DDBJ whole genome shotgun (WGS) entry which is preliminary data.</text>
</comment>
<dbReference type="Pfam" id="PF10946">
    <property type="entry name" value="DUF2625"/>
    <property type="match status" value="1"/>
</dbReference>
<reference evidence="1 2" key="1">
    <citation type="journal article" date="2021" name="ISME Commun">
        <title>Automated analysis of genomic sequences facilitates high-throughput and comprehensive description of bacteria.</title>
        <authorList>
            <person name="Hitch T.C.A."/>
        </authorList>
    </citation>
    <scope>NUCLEOTIDE SEQUENCE [LARGE SCALE GENOMIC DNA]</scope>
    <source>
        <strain evidence="1 2">H2_18</strain>
    </source>
</reference>
<dbReference type="InterPro" id="IPR021239">
    <property type="entry name" value="DUF2625"/>
</dbReference>
<gene>
    <name evidence="1" type="ORF">OCV51_09525</name>
</gene>
<sequence>MKTKIFFDDLSTKNNVLLLKPKDELVKDFSEKYSNFQDKFFYEQFMNSGGIVIDNWIRIYGCGKLNVIEKNKLYNTNQTMDILIAEDILGGLFGLKDDFVYYFAPDTNEWESLEIYYTQFVNWLINNPNGVNKFYECFRWVNWKEDCSKIQLNDGYSFYPLLQVNTDINHRSRKVVSIDELIRLNLGI</sequence>
<accession>A0ABT2TC91</accession>
<keyword evidence="2" id="KW-1185">Reference proteome</keyword>
<dbReference type="EMBL" id="JAOQJX010000013">
    <property type="protein sequence ID" value="MCU6747888.1"/>
    <property type="molecule type" value="Genomic_DNA"/>
</dbReference>
<dbReference type="RefSeq" id="WP_059068842.1">
    <property type="nucleotide sequence ID" value="NZ_JAOQJX010000013.1"/>
</dbReference>
<proteinExistence type="predicted"/>
<protein>
    <submittedName>
        <fullName evidence="1">DUF2625 domain-containing protein</fullName>
    </submittedName>
</protein>
<evidence type="ECO:0000313" key="1">
    <source>
        <dbReference type="EMBL" id="MCU6747888.1"/>
    </source>
</evidence>
<name>A0ABT2TC91_9FIRM</name>